<name>A0A290QGK0_9BACT</name>
<dbReference type="Pfam" id="PF02810">
    <property type="entry name" value="SEC-C"/>
    <property type="match status" value="2"/>
</dbReference>
<dbReference type="Proteomes" id="UP000217265">
    <property type="component" value="Chromosome"/>
</dbReference>
<dbReference type="KEGG" id="vbh:CMV30_11055"/>
<accession>A0A290QGK0</accession>
<gene>
    <name evidence="2" type="ORF">CMV30_11055</name>
</gene>
<dbReference type="PANTHER" id="PTHR33747">
    <property type="entry name" value="UPF0225 PROTEIN SCO1677"/>
    <property type="match status" value="1"/>
</dbReference>
<evidence type="ECO:0000313" key="2">
    <source>
        <dbReference type="EMBL" id="ATC64448.1"/>
    </source>
</evidence>
<dbReference type="InterPro" id="IPR004027">
    <property type="entry name" value="SEC_C_motif"/>
</dbReference>
<dbReference type="EMBL" id="CP023344">
    <property type="protein sequence ID" value="ATC64448.1"/>
    <property type="molecule type" value="Genomic_DNA"/>
</dbReference>
<dbReference type="RefSeq" id="WP_096056080.1">
    <property type="nucleotide sequence ID" value="NZ_CP023344.1"/>
</dbReference>
<dbReference type="PANTHER" id="PTHR33747:SF1">
    <property type="entry name" value="ADENYLATE CYCLASE-ASSOCIATED CAP C-TERMINAL DOMAIN-CONTAINING PROTEIN"/>
    <property type="match status" value="1"/>
</dbReference>
<feature type="domain" description="YchJ-like middle NTF2-like" evidence="1">
    <location>
        <begin position="41"/>
        <end position="135"/>
    </location>
</feature>
<evidence type="ECO:0000313" key="3">
    <source>
        <dbReference type="Proteomes" id="UP000217265"/>
    </source>
</evidence>
<dbReference type="AlphaFoldDB" id="A0A290QGK0"/>
<evidence type="ECO:0000259" key="1">
    <source>
        <dbReference type="Pfam" id="PF17775"/>
    </source>
</evidence>
<proteinExistence type="predicted"/>
<dbReference type="SUPFAM" id="SSF103642">
    <property type="entry name" value="Sec-C motif"/>
    <property type="match status" value="2"/>
</dbReference>
<dbReference type="InterPro" id="IPR048469">
    <property type="entry name" value="YchJ-like_M"/>
</dbReference>
<dbReference type="Gene3D" id="3.10.450.50">
    <property type="match status" value="1"/>
</dbReference>
<dbReference type="InterPro" id="IPR032710">
    <property type="entry name" value="NTF2-like_dom_sf"/>
</dbReference>
<dbReference type="OrthoDB" id="21421at2"/>
<dbReference type="Pfam" id="PF17775">
    <property type="entry name" value="YchJ_M-like"/>
    <property type="match status" value="1"/>
</dbReference>
<sequence>MSQTSPARAAITSTSPCPCGSGKTFGECCEPIIQQKRVATTAEQVMRSRFTAHVIGDEAHLHRTYVPTASQPYVAEAETGEPMQWTRLVIHSHEHEVKPDMSYVDFTAYYREGDGEKAMHEKSEFLRVNGAWIFNRPIRQGPAPVKTAVKVGRNDPCPCGSGKKYKQCCLAKA</sequence>
<dbReference type="SUPFAM" id="SSF54427">
    <property type="entry name" value="NTF2-like"/>
    <property type="match status" value="1"/>
</dbReference>
<keyword evidence="3" id="KW-1185">Reference proteome</keyword>
<protein>
    <recommendedName>
        <fullName evidence="1">YchJ-like middle NTF2-like domain-containing protein</fullName>
    </recommendedName>
</protein>
<organism evidence="2 3">
    <name type="scientific">Nibricoccus aquaticus</name>
    <dbReference type="NCBI Taxonomy" id="2576891"/>
    <lineage>
        <taxon>Bacteria</taxon>
        <taxon>Pseudomonadati</taxon>
        <taxon>Verrucomicrobiota</taxon>
        <taxon>Opitutia</taxon>
        <taxon>Opitutales</taxon>
        <taxon>Opitutaceae</taxon>
        <taxon>Nibricoccus</taxon>
    </lineage>
</organism>
<reference evidence="2 3" key="1">
    <citation type="submission" date="2017-09" db="EMBL/GenBank/DDBJ databases">
        <title>Complete genome sequence of Verrucomicrobial strain HZ-65, isolated from freshwater.</title>
        <authorList>
            <person name="Choi A."/>
        </authorList>
    </citation>
    <scope>NUCLEOTIDE SEQUENCE [LARGE SCALE GENOMIC DNA]</scope>
    <source>
        <strain evidence="2 3">HZ-65</strain>
    </source>
</reference>